<dbReference type="InterPro" id="IPR014710">
    <property type="entry name" value="RmlC-like_jellyroll"/>
</dbReference>
<dbReference type="InterPro" id="IPR022379">
    <property type="entry name" value="11S_seedstore_CS"/>
</dbReference>
<accession>A0AAW2KDC3</accession>
<dbReference type="InterPro" id="IPR006045">
    <property type="entry name" value="Cupin_1"/>
</dbReference>
<dbReference type="GO" id="GO:0045735">
    <property type="term" value="F:nutrient reservoir activity"/>
    <property type="evidence" value="ECO:0007669"/>
    <property type="project" value="UniProtKB-KW"/>
</dbReference>
<dbReference type="FunFam" id="2.60.120.10:FF:000073">
    <property type="entry name" value="Glycinin G1"/>
    <property type="match status" value="1"/>
</dbReference>
<dbReference type="InterPro" id="IPR011051">
    <property type="entry name" value="RmlC_Cupin_sf"/>
</dbReference>
<keyword evidence="2 5" id="KW-0758">Storage protein</keyword>
<comment type="function">
    <text evidence="5">Seed storage protein.</text>
</comment>
<dbReference type="InterPro" id="IPR006044">
    <property type="entry name" value="11S_seedstore_pln"/>
</dbReference>
<dbReference type="PANTHER" id="PTHR31189:SF54">
    <property type="entry name" value="11S GLOBULIN SEED STORAGE PROTEIN 2-LIKE"/>
    <property type="match status" value="1"/>
</dbReference>
<dbReference type="CDD" id="cd02242">
    <property type="entry name" value="cupin_11S_legumin_N"/>
    <property type="match status" value="1"/>
</dbReference>
<evidence type="ECO:0000313" key="7">
    <source>
        <dbReference type="EMBL" id="KAL0304819.1"/>
    </source>
</evidence>
<keyword evidence="4 5" id="KW-1015">Disulfide bond</keyword>
<dbReference type="CDD" id="cd02243">
    <property type="entry name" value="cupin_11S_legumin_C"/>
    <property type="match status" value="1"/>
</dbReference>
<evidence type="ECO:0000256" key="4">
    <source>
        <dbReference type="ARBA" id="ARBA00023157"/>
    </source>
</evidence>
<evidence type="ECO:0000256" key="2">
    <source>
        <dbReference type="ARBA" id="ARBA00022761"/>
    </source>
</evidence>
<feature type="domain" description="Cupin type-1" evidence="6">
    <location>
        <begin position="117"/>
        <end position="317"/>
    </location>
</feature>
<gene>
    <name evidence="7" type="ORF">Sangu_2496800</name>
</gene>
<dbReference type="Pfam" id="PF00190">
    <property type="entry name" value="Cupin_1"/>
    <property type="match status" value="2"/>
</dbReference>
<dbReference type="SUPFAM" id="SSF51182">
    <property type="entry name" value="RmlC-like cupins"/>
    <property type="match status" value="1"/>
</dbReference>
<evidence type="ECO:0000259" key="6">
    <source>
        <dbReference type="SMART" id="SM00835"/>
    </source>
</evidence>
<evidence type="ECO:0000256" key="3">
    <source>
        <dbReference type="ARBA" id="ARBA00023129"/>
    </source>
</evidence>
<organism evidence="7">
    <name type="scientific">Sesamum angustifolium</name>
    <dbReference type="NCBI Taxonomy" id="2727405"/>
    <lineage>
        <taxon>Eukaryota</taxon>
        <taxon>Viridiplantae</taxon>
        <taxon>Streptophyta</taxon>
        <taxon>Embryophyta</taxon>
        <taxon>Tracheophyta</taxon>
        <taxon>Spermatophyta</taxon>
        <taxon>Magnoliopsida</taxon>
        <taxon>eudicotyledons</taxon>
        <taxon>Gunneridae</taxon>
        <taxon>Pentapetalae</taxon>
        <taxon>asterids</taxon>
        <taxon>lamiids</taxon>
        <taxon>Lamiales</taxon>
        <taxon>Pedaliaceae</taxon>
        <taxon>Sesamum</taxon>
    </lineage>
</organism>
<dbReference type="EMBL" id="JACGWK010000172">
    <property type="protein sequence ID" value="KAL0304819.1"/>
    <property type="molecule type" value="Genomic_DNA"/>
</dbReference>
<proteinExistence type="inferred from homology"/>
<comment type="caution">
    <text evidence="7">The sequence shown here is derived from an EMBL/GenBank/DDBJ whole genome shotgun (WGS) entry which is preliminary data.</text>
</comment>
<comment type="subunit">
    <text evidence="5">Hexamer; each subunit is composed of an acidic and a basic chain derived from a single precursor and linked by a disulfide bond.</text>
</comment>
<dbReference type="PANTHER" id="PTHR31189">
    <property type="entry name" value="OS03G0336100 PROTEIN-RELATED"/>
    <property type="match status" value="1"/>
</dbReference>
<sequence>MEPQAGLAKCCPRCSRCWQLNPPFHHVSHHSSPPPLRGVCSLIKLSHANADNLLPAYKTQPPPHHISSLPQTLSLPKKLRMVAFKFLLALSLSLLVSAAVAQTREPRLTQGQQCRFQRISGAQPSLRLQSEGGTTELWDERQEQFQCAGIVAMRSTIRPNGLSLPNYHPSPRLVYIERGQGLISIMVPGCAETYQVHRGQSTMERTEPSEQQERGSVRDLHQKVHRLRQGDIVAIPSGASHWCYNDGSEDLVAVSINDVNHLSNQLDQKFRAFYLAGGVPRSGQQEQQARETFHNIFRAFDANLLSEAFNVPQETIRRMQSEEEERGLIVMARERMRFVRPDEEEGEQEQRPGRQLDNGLEETLCTMKFRTNVESRREADIFSRQAGRVNVVDLNKLPILKFMDLSAEKGNLYANALVSPDWSMTGHTIVYVTRGDAQIQVVDHNGQALMNDRVNQGEMFVVPQYYTSIARAGNNGFEWVAFKTTGSPMRSPLAGYTSVIRAMPLQVITNSYQISPNQAQALKMNRGSQSFLLSPGGRRS</sequence>
<evidence type="ECO:0000256" key="1">
    <source>
        <dbReference type="ARBA" id="ARBA00007178"/>
    </source>
</evidence>
<evidence type="ECO:0000256" key="5">
    <source>
        <dbReference type="RuleBase" id="RU003681"/>
    </source>
</evidence>
<reference evidence="7" key="1">
    <citation type="submission" date="2020-06" db="EMBL/GenBank/DDBJ databases">
        <authorList>
            <person name="Li T."/>
            <person name="Hu X."/>
            <person name="Zhang T."/>
            <person name="Song X."/>
            <person name="Zhang H."/>
            <person name="Dai N."/>
            <person name="Sheng W."/>
            <person name="Hou X."/>
            <person name="Wei L."/>
        </authorList>
    </citation>
    <scope>NUCLEOTIDE SEQUENCE</scope>
    <source>
        <strain evidence="7">G01</strain>
        <tissue evidence="7">Leaf</tissue>
    </source>
</reference>
<comment type="similarity">
    <text evidence="1 5">Belongs to the 11S seed storage protein (globulins) family.</text>
</comment>
<dbReference type="Gene3D" id="2.60.120.10">
    <property type="entry name" value="Jelly Rolls"/>
    <property type="match status" value="2"/>
</dbReference>
<dbReference type="PRINTS" id="PR00439">
    <property type="entry name" value="11SGLOBULIN"/>
</dbReference>
<dbReference type="SMART" id="SM00835">
    <property type="entry name" value="Cupin_1"/>
    <property type="match status" value="2"/>
</dbReference>
<dbReference type="InterPro" id="IPR050253">
    <property type="entry name" value="Seed_Storage-Functional"/>
</dbReference>
<feature type="domain" description="Cupin type-1" evidence="6">
    <location>
        <begin position="371"/>
        <end position="520"/>
    </location>
</feature>
<dbReference type="PROSITE" id="PS00305">
    <property type="entry name" value="11S_SEED_STORAGE"/>
    <property type="match status" value="1"/>
</dbReference>
<protein>
    <submittedName>
        <fullName evidence="7">11S globulin seed storage protein 2</fullName>
    </submittedName>
</protein>
<keyword evidence="3 5" id="KW-0708">Seed storage protein</keyword>
<reference evidence="7" key="2">
    <citation type="journal article" date="2024" name="Plant">
        <title>Genomic evolution and insights into agronomic trait innovations of Sesamum species.</title>
        <authorList>
            <person name="Miao H."/>
            <person name="Wang L."/>
            <person name="Qu L."/>
            <person name="Liu H."/>
            <person name="Sun Y."/>
            <person name="Le M."/>
            <person name="Wang Q."/>
            <person name="Wei S."/>
            <person name="Zheng Y."/>
            <person name="Lin W."/>
            <person name="Duan Y."/>
            <person name="Cao H."/>
            <person name="Xiong S."/>
            <person name="Wang X."/>
            <person name="Wei L."/>
            <person name="Li C."/>
            <person name="Ma Q."/>
            <person name="Ju M."/>
            <person name="Zhao R."/>
            <person name="Li G."/>
            <person name="Mu C."/>
            <person name="Tian Q."/>
            <person name="Mei H."/>
            <person name="Zhang T."/>
            <person name="Gao T."/>
            <person name="Zhang H."/>
        </authorList>
    </citation>
    <scope>NUCLEOTIDE SEQUENCE</scope>
    <source>
        <strain evidence="7">G01</strain>
    </source>
</reference>
<name>A0AAW2KDC3_9LAMI</name>
<dbReference type="AlphaFoldDB" id="A0AAW2KDC3"/>